<dbReference type="Pfam" id="PF00691">
    <property type="entry name" value="OmpA"/>
    <property type="match status" value="1"/>
</dbReference>
<protein>
    <submittedName>
        <fullName evidence="7">OmpA family protein</fullName>
    </submittedName>
</protein>
<evidence type="ECO:0000313" key="8">
    <source>
        <dbReference type="Proteomes" id="UP000283523"/>
    </source>
</evidence>
<feature type="region of interest" description="Disordered" evidence="5">
    <location>
        <begin position="403"/>
        <end position="423"/>
    </location>
</feature>
<name>A0A418M2Q2_9BACT</name>
<accession>A0A418M2Q2</accession>
<dbReference type="AlphaFoldDB" id="A0A418M2Q2"/>
<evidence type="ECO:0000313" key="7">
    <source>
        <dbReference type="EMBL" id="RIV20013.1"/>
    </source>
</evidence>
<dbReference type="PRINTS" id="PR01021">
    <property type="entry name" value="OMPADOMAIN"/>
</dbReference>
<dbReference type="InterPro" id="IPR006665">
    <property type="entry name" value="OmpA-like"/>
</dbReference>
<reference evidence="7 8" key="1">
    <citation type="submission" date="2018-08" db="EMBL/GenBank/DDBJ databases">
        <title>Fibrisoma montanum sp. nov., isolated from Danxia mountain soil.</title>
        <authorList>
            <person name="Huang Y."/>
        </authorList>
    </citation>
    <scope>NUCLEOTIDE SEQUENCE [LARGE SCALE GENOMIC DNA]</scope>
    <source>
        <strain evidence="7 8">HYT19</strain>
    </source>
</reference>
<keyword evidence="8" id="KW-1185">Reference proteome</keyword>
<evidence type="ECO:0000256" key="3">
    <source>
        <dbReference type="ARBA" id="ARBA00023237"/>
    </source>
</evidence>
<organism evidence="7 8">
    <name type="scientific">Fibrisoma montanum</name>
    <dbReference type="NCBI Taxonomy" id="2305895"/>
    <lineage>
        <taxon>Bacteria</taxon>
        <taxon>Pseudomonadati</taxon>
        <taxon>Bacteroidota</taxon>
        <taxon>Cytophagia</taxon>
        <taxon>Cytophagales</taxon>
        <taxon>Spirosomataceae</taxon>
        <taxon>Fibrisoma</taxon>
    </lineage>
</organism>
<proteinExistence type="predicted"/>
<dbReference type="Gene3D" id="3.30.1330.60">
    <property type="entry name" value="OmpA-like domain"/>
    <property type="match status" value="1"/>
</dbReference>
<comment type="subcellular location">
    <subcellularLocation>
        <location evidence="1">Cell outer membrane</location>
    </subcellularLocation>
</comment>
<comment type="caution">
    <text evidence="7">The sequence shown here is derived from an EMBL/GenBank/DDBJ whole genome shotgun (WGS) entry which is preliminary data.</text>
</comment>
<evidence type="ECO:0000259" key="6">
    <source>
        <dbReference type="PROSITE" id="PS51123"/>
    </source>
</evidence>
<dbReference type="InterPro" id="IPR050330">
    <property type="entry name" value="Bact_OuterMem_StrucFunc"/>
</dbReference>
<keyword evidence="3" id="KW-0998">Cell outer membrane</keyword>
<dbReference type="InterPro" id="IPR036737">
    <property type="entry name" value="OmpA-like_sf"/>
</dbReference>
<dbReference type="InterPro" id="IPR006664">
    <property type="entry name" value="OMP_bac"/>
</dbReference>
<evidence type="ECO:0000256" key="4">
    <source>
        <dbReference type="PROSITE-ProRule" id="PRU00473"/>
    </source>
</evidence>
<gene>
    <name evidence="7" type="ORF">DYU11_24185</name>
</gene>
<dbReference type="EMBL" id="QXED01000007">
    <property type="protein sequence ID" value="RIV20013.1"/>
    <property type="molecule type" value="Genomic_DNA"/>
</dbReference>
<dbReference type="Proteomes" id="UP000283523">
    <property type="component" value="Unassembled WGS sequence"/>
</dbReference>
<dbReference type="PANTHER" id="PTHR30329">
    <property type="entry name" value="STATOR ELEMENT OF FLAGELLAR MOTOR COMPLEX"/>
    <property type="match status" value="1"/>
</dbReference>
<feature type="domain" description="OmpA-like" evidence="6">
    <location>
        <begin position="321"/>
        <end position="437"/>
    </location>
</feature>
<sequence length="437" mass="49462">MTMLSVMLFWLFGLSSIDSFPADKRIPADTITISGVCWDVTTGMDLKASVTALVNGKRRKVGESNAAGHFTFQISDSTQALSFEVDGYPTKTIPVTRVGKMNANAQFMISVPVINRDSQQVARTYQLIDKPADKPRSLGKTRNVYFRVLHARTFRRIPATICFMDSRRGRTECVELDSAKVPSFVRLNPGEKMTFDVRADGYQPYRGELVVGQSGAADDLYQIKLLPLYNVLAVSYDMPANQKFRYEFRYATNKHFMSRLNVPIRFFDWGTFKPGQDYKFLTTTLDGHVVADETFRMGPGLNLAMFRLNRPGQSPLIGTEAQPSTFFDSTILYFDQSDYSLRSEVKGKLDTVAWRMINRRTMLGRITGYTDNVGERGLNMTLSEYRTRVVAQYLRQKGVGANQLSSSWKGSDAPAAPNDTEENRAKNRRVVIRFFTR</sequence>
<dbReference type="PROSITE" id="PS51123">
    <property type="entry name" value="OMPA_2"/>
    <property type="match status" value="1"/>
</dbReference>
<evidence type="ECO:0000256" key="5">
    <source>
        <dbReference type="SAM" id="MobiDB-lite"/>
    </source>
</evidence>
<dbReference type="CDD" id="cd07185">
    <property type="entry name" value="OmpA_C-like"/>
    <property type="match status" value="1"/>
</dbReference>
<dbReference type="PANTHER" id="PTHR30329:SF21">
    <property type="entry name" value="LIPOPROTEIN YIAD-RELATED"/>
    <property type="match status" value="1"/>
</dbReference>
<dbReference type="GO" id="GO:0009279">
    <property type="term" value="C:cell outer membrane"/>
    <property type="evidence" value="ECO:0007669"/>
    <property type="project" value="UniProtKB-SubCell"/>
</dbReference>
<dbReference type="SUPFAM" id="SSF103088">
    <property type="entry name" value="OmpA-like"/>
    <property type="match status" value="1"/>
</dbReference>
<evidence type="ECO:0000256" key="2">
    <source>
        <dbReference type="ARBA" id="ARBA00023136"/>
    </source>
</evidence>
<evidence type="ECO:0000256" key="1">
    <source>
        <dbReference type="ARBA" id="ARBA00004442"/>
    </source>
</evidence>
<keyword evidence="2 4" id="KW-0472">Membrane</keyword>